<feature type="binding site" evidence="19">
    <location>
        <position position="464"/>
    </location>
    <ligand>
        <name>phosphoenolpyruvate</name>
        <dbReference type="ChEBI" id="CHEBI:58702"/>
    </ligand>
</feature>
<evidence type="ECO:0000256" key="19">
    <source>
        <dbReference type="PIRSR" id="PIRSR000732-2"/>
    </source>
</evidence>
<comment type="similarity">
    <text evidence="5 17">Belongs to the PEP-utilizing enzyme family.</text>
</comment>
<dbReference type="GO" id="GO:0009401">
    <property type="term" value="P:phosphoenolpyruvate-dependent sugar phosphotransferase system"/>
    <property type="evidence" value="ECO:0007669"/>
    <property type="project" value="UniProtKB-KW"/>
</dbReference>
<evidence type="ECO:0000256" key="1">
    <source>
        <dbReference type="ARBA" id="ARBA00000683"/>
    </source>
</evidence>
<evidence type="ECO:0000259" key="23">
    <source>
        <dbReference type="Pfam" id="PF05524"/>
    </source>
</evidence>
<evidence type="ECO:0000259" key="21">
    <source>
        <dbReference type="Pfam" id="PF00391"/>
    </source>
</evidence>
<feature type="binding site" evidence="19">
    <location>
        <position position="331"/>
    </location>
    <ligand>
        <name>phosphoenolpyruvate</name>
        <dbReference type="ChEBI" id="CHEBI:58702"/>
    </ligand>
</feature>
<gene>
    <name evidence="24" type="ordered locus">Rcas_4116</name>
</gene>
<feature type="binding site" evidence="19">
    <location>
        <begin position="453"/>
        <end position="454"/>
    </location>
    <ligand>
        <name>phosphoenolpyruvate</name>
        <dbReference type="ChEBI" id="CHEBI:58702"/>
    </ligand>
</feature>
<dbReference type="InterPro" id="IPR036618">
    <property type="entry name" value="PtsI_HPr-bd_sf"/>
</dbReference>
<feature type="domain" description="PEP-utilising enzyme C-terminal" evidence="22">
    <location>
        <begin position="255"/>
        <end position="538"/>
    </location>
</feature>
<dbReference type="SUPFAM" id="SSF51621">
    <property type="entry name" value="Phosphoenolpyruvate/pyruvate domain"/>
    <property type="match status" value="1"/>
</dbReference>
<dbReference type="GO" id="GO:0005737">
    <property type="term" value="C:cytoplasm"/>
    <property type="evidence" value="ECO:0007669"/>
    <property type="project" value="UniProtKB-SubCell"/>
</dbReference>
<keyword evidence="12 17" id="KW-0598">Phosphotransferase system</keyword>
<keyword evidence="13 17" id="KW-0479">Metal-binding</keyword>
<dbReference type="EMBL" id="CP000804">
    <property type="protein sequence ID" value="ABU60148.1"/>
    <property type="molecule type" value="Genomic_DNA"/>
</dbReference>
<comment type="function">
    <text evidence="3 17">General (non sugar-specific) component of the phosphoenolpyruvate-dependent sugar phosphotransferase system (sugar PTS). This major carbohydrate active-transport system catalyzes the phosphorylation of incoming sugar substrates concomitantly with their translocation across the cell membrane. Enzyme I transfers the phosphoryl group from phosphoenolpyruvate (PEP) to the phosphoryl carrier protein (HPr).</text>
</comment>
<dbReference type="GO" id="GO:0016301">
    <property type="term" value="F:kinase activity"/>
    <property type="evidence" value="ECO:0007669"/>
    <property type="project" value="UniProtKB-KW"/>
</dbReference>
<keyword evidence="10 17" id="KW-0762">Sugar transport</keyword>
<dbReference type="PIRSF" id="PIRSF000732">
    <property type="entry name" value="PTS_enzyme_I"/>
    <property type="match status" value="1"/>
</dbReference>
<evidence type="ECO:0000256" key="10">
    <source>
        <dbReference type="ARBA" id="ARBA00022597"/>
    </source>
</evidence>
<evidence type="ECO:0000256" key="20">
    <source>
        <dbReference type="PIRSR" id="PIRSR000732-3"/>
    </source>
</evidence>
<evidence type="ECO:0000256" key="17">
    <source>
        <dbReference type="PIRNR" id="PIRNR000732"/>
    </source>
</evidence>
<evidence type="ECO:0000256" key="8">
    <source>
        <dbReference type="ARBA" id="ARBA00022448"/>
    </source>
</evidence>
<feature type="domain" description="PEP-utilising enzyme mobile" evidence="21">
    <location>
        <begin position="154"/>
        <end position="224"/>
    </location>
</feature>
<dbReference type="STRING" id="383372.Rcas_4116"/>
<dbReference type="PROSITE" id="PS00370">
    <property type="entry name" value="PEP_ENZYMES_PHOS_SITE"/>
    <property type="match status" value="1"/>
</dbReference>
<dbReference type="Gene3D" id="3.20.20.60">
    <property type="entry name" value="Phosphoenolpyruvate-binding domains"/>
    <property type="match status" value="1"/>
</dbReference>
<comment type="catalytic activity">
    <reaction evidence="1 17">
        <text>L-histidyl-[protein] + phosphoenolpyruvate = N(pros)-phospho-L-histidyl-[protein] + pyruvate</text>
        <dbReference type="Rhea" id="RHEA:23880"/>
        <dbReference type="Rhea" id="RHEA-COMP:9745"/>
        <dbReference type="Rhea" id="RHEA-COMP:9746"/>
        <dbReference type="ChEBI" id="CHEBI:15361"/>
        <dbReference type="ChEBI" id="CHEBI:29979"/>
        <dbReference type="ChEBI" id="CHEBI:58702"/>
        <dbReference type="ChEBI" id="CHEBI:64837"/>
        <dbReference type="EC" id="2.7.3.9"/>
    </reaction>
</comment>
<feature type="domain" description="Phosphotransferase system enzyme I N-terminal" evidence="23">
    <location>
        <begin position="6"/>
        <end position="126"/>
    </location>
</feature>
<dbReference type="Gene3D" id="3.50.30.10">
    <property type="entry name" value="Phosphohistidine domain"/>
    <property type="match status" value="1"/>
</dbReference>
<keyword evidence="14 17" id="KW-0418">Kinase</keyword>
<feature type="binding site" evidence="20">
    <location>
        <position position="430"/>
    </location>
    <ligand>
        <name>Mg(2+)</name>
        <dbReference type="ChEBI" id="CHEBI:18420"/>
    </ligand>
</feature>
<feature type="binding site" evidence="20">
    <location>
        <position position="454"/>
    </location>
    <ligand>
        <name>Mg(2+)</name>
        <dbReference type="ChEBI" id="CHEBI:18420"/>
    </ligand>
</feature>
<dbReference type="KEGG" id="rca:Rcas_4116"/>
<dbReference type="OrthoDB" id="9765468at2"/>
<accession>A7NRF2</accession>
<evidence type="ECO:0000256" key="9">
    <source>
        <dbReference type="ARBA" id="ARBA00022490"/>
    </source>
</evidence>
<comment type="subcellular location">
    <subcellularLocation>
        <location evidence="4 17">Cytoplasm</location>
    </subcellularLocation>
</comment>
<evidence type="ECO:0000256" key="12">
    <source>
        <dbReference type="ARBA" id="ARBA00022683"/>
    </source>
</evidence>
<dbReference type="InterPro" id="IPR036637">
    <property type="entry name" value="Phosphohistidine_dom_sf"/>
</dbReference>
<evidence type="ECO:0000313" key="25">
    <source>
        <dbReference type="Proteomes" id="UP000000263"/>
    </source>
</evidence>
<dbReference type="Gene3D" id="1.10.274.10">
    <property type="entry name" value="PtsI, HPr-binding domain"/>
    <property type="match status" value="1"/>
</dbReference>
<dbReference type="InterPro" id="IPR000121">
    <property type="entry name" value="PEP_util_C"/>
</dbReference>
<dbReference type="InterPro" id="IPR040442">
    <property type="entry name" value="Pyrv_kinase-like_dom_sf"/>
</dbReference>
<evidence type="ECO:0000256" key="2">
    <source>
        <dbReference type="ARBA" id="ARBA00001946"/>
    </source>
</evidence>
<organism evidence="24 25">
    <name type="scientific">Roseiflexus castenholzii (strain DSM 13941 / HLO8)</name>
    <dbReference type="NCBI Taxonomy" id="383372"/>
    <lineage>
        <taxon>Bacteria</taxon>
        <taxon>Bacillati</taxon>
        <taxon>Chloroflexota</taxon>
        <taxon>Chloroflexia</taxon>
        <taxon>Chloroflexales</taxon>
        <taxon>Roseiflexineae</taxon>
        <taxon>Roseiflexaceae</taxon>
        <taxon>Roseiflexus</taxon>
    </lineage>
</organism>
<dbReference type="SUPFAM" id="SSF47831">
    <property type="entry name" value="Enzyme I of the PEP:sugar phosphotransferase system HPr-binding (sub)domain"/>
    <property type="match status" value="1"/>
</dbReference>
<reference evidence="24 25" key="1">
    <citation type="submission" date="2007-08" db="EMBL/GenBank/DDBJ databases">
        <title>Complete sequence of Roseiflexus castenholzii DSM 13941.</title>
        <authorList>
            <consortium name="US DOE Joint Genome Institute"/>
            <person name="Copeland A."/>
            <person name="Lucas S."/>
            <person name="Lapidus A."/>
            <person name="Barry K."/>
            <person name="Glavina del Rio T."/>
            <person name="Dalin E."/>
            <person name="Tice H."/>
            <person name="Pitluck S."/>
            <person name="Thompson L.S."/>
            <person name="Brettin T."/>
            <person name="Bruce D."/>
            <person name="Detter J.C."/>
            <person name="Han C."/>
            <person name="Tapia R."/>
            <person name="Schmutz J."/>
            <person name="Larimer F."/>
            <person name="Land M."/>
            <person name="Hauser L."/>
            <person name="Kyrpides N."/>
            <person name="Mikhailova N."/>
            <person name="Bryant D.A."/>
            <person name="Hanada S."/>
            <person name="Tsukatani Y."/>
            <person name="Richardson P."/>
        </authorList>
    </citation>
    <scope>NUCLEOTIDE SEQUENCE [LARGE SCALE GENOMIC DNA]</scope>
    <source>
        <strain evidence="25">DSM 13941 / HLO8</strain>
    </source>
</reference>
<dbReference type="Pfam" id="PF02896">
    <property type="entry name" value="PEP-utilizers_C"/>
    <property type="match status" value="1"/>
</dbReference>
<dbReference type="InterPro" id="IPR006318">
    <property type="entry name" value="PTS_EI-like"/>
</dbReference>
<evidence type="ECO:0000256" key="7">
    <source>
        <dbReference type="ARBA" id="ARBA00016544"/>
    </source>
</evidence>
<proteinExistence type="inferred from homology"/>
<evidence type="ECO:0000256" key="11">
    <source>
        <dbReference type="ARBA" id="ARBA00022679"/>
    </source>
</evidence>
<dbReference type="AlphaFoldDB" id="A7NRF2"/>
<dbReference type="EC" id="2.7.3.9" evidence="6 17"/>
<dbReference type="InterPro" id="IPR015813">
    <property type="entry name" value="Pyrv/PenolPyrv_kinase-like_dom"/>
</dbReference>
<evidence type="ECO:0000313" key="24">
    <source>
        <dbReference type="EMBL" id="ABU60148.1"/>
    </source>
</evidence>
<keyword evidence="24" id="KW-0670">Pyruvate</keyword>
<feature type="binding site" evidence="19">
    <location>
        <position position="295"/>
    </location>
    <ligand>
        <name>phosphoenolpyruvate</name>
        <dbReference type="ChEBI" id="CHEBI:58702"/>
    </ligand>
</feature>
<evidence type="ECO:0000256" key="4">
    <source>
        <dbReference type="ARBA" id="ARBA00004496"/>
    </source>
</evidence>
<keyword evidence="25" id="KW-1185">Reference proteome</keyword>
<dbReference type="Proteomes" id="UP000000263">
    <property type="component" value="Chromosome"/>
</dbReference>
<dbReference type="PRINTS" id="PR01736">
    <property type="entry name" value="PHPHTRNFRASE"/>
</dbReference>
<feature type="active site" description="Tele-phosphohistidine intermediate" evidence="18">
    <location>
        <position position="188"/>
    </location>
</feature>
<dbReference type="InterPro" id="IPR024692">
    <property type="entry name" value="PTS_EI"/>
</dbReference>
<evidence type="ECO:0000256" key="13">
    <source>
        <dbReference type="ARBA" id="ARBA00022723"/>
    </source>
</evidence>
<keyword evidence="11 17" id="KW-0808">Transferase</keyword>
<dbReference type="InterPro" id="IPR008279">
    <property type="entry name" value="PEP-util_enz_mobile_dom"/>
</dbReference>
<evidence type="ECO:0000259" key="22">
    <source>
        <dbReference type="Pfam" id="PF02896"/>
    </source>
</evidence>
<dbReference type="Pfam" id="PF00391">
    <property type="entry name" value="PEP-utilizers"/>
    <property type="match status" value="1"/>
</dbReference>
<dbReference type="InterPro" id="IPR018274">
    <property type="entry name" value="PEP_util_AS"/>
</dbReference>
<dbReference type="PANTHER" id="PTHR46244:SF3">
    <property type="entry name" value="PHOSPHOENOLPYRUVATE-PROTEIN PHOSPHOTRANSFERASE"/>
    <property type="match status" value="1"/>
</dbReference>
<keyword evidence="8 17" id="KW-0813">Transport</keyword>
<dbReference type="GO" id="GO:0008965">
    <property type="term" value="F:phosphoenolpyruvate-protein phosphotransferase activity"/>
    <property type="evidence" value="ECO:0007669"/>
    <property type="project" value="UniProtKB-EC"/>
</dbReference>
<protein>
    <recommendedName>
        <fullName evidence="7 17">Phosphoenolpyruvate-protein phosphotransferase</fullName>
        <ecNumber evidence="6 17">2.7.3.9</ecNumber>
    </recommendedName>
    <alternativeName>
        <fullName evidence="16 17">Phosphotransferase system, enzyme I</fullName>
    </alternativeName>
</protein>
<dbReference type="Pfam" id="PF05524">
    <property type="entry name" value="PEP-utilisers_N"/>
    <property type="match status" value="1"/>
</dbReference>
<dbReference type="InterPro" id="IPR050499">
    <property type="entry name" value="PEP-utilizing_PTS_enzyme"/>
</dbReference>
<evidence type="ECO:0000256" key="16">
    <source>
        <dbReference type="ARBA" id="ARBA00033235"/>
    </source>
</evidence>
<evidence type="ECO:0000256" key="14">
    <source>
        <dbReference type="ARBA" id="ARBA00022777"/>
    </source>
</evidence>
<name>A7NRF2_ROSCS</name>
<dbReference type="GO" id="GO:0046872">
    <property type="term" value="F:metal ion binding"/>
    <property type="evidence" value="ECO:0007669"/>
    <property type="project" value="UniProtKB-KW"/>
</dbReference>
<evidence type="ECO:0000256" key="18">
    <source>
        <dbReference type="PIRSR" id="PIRSR000732-1"/>
    </source>
</evidence>
<dbReference type="PANTHER" id="PTHR46244">
    <property type="entry name" value="PHOSPHOENOLPYRUVATE-PROTEIN PHOSPHOTRANSFERASE"/>
    <property type="match status" value="1"/>
</dbReference>
<keyword evidence="15 17" id="KW-0460">Magnesium</keyword>
<dbReference type="SUPFAM" id="SSF52009">
    <property type="entry name" value="Phosphohistidine domain"/>
    <property type="match status" value="1"/>
</dbReference>
<dbReference type="RefSeq" id="WP_012122569.1">
    <property type="nucleotide sequence ID" value="NC_009767.1"/>
</dbReference>
<dbReference type="HOGENOM" id="CLU_007308_7_0_0"/>
<evidence type="ECO:0000256" key="3">
    <source>
        <dbReference type="ARBA" id="ARBA00002728"/>
    </source>
</evidence>
<dbReference type="eggNOG" id="COG1080">
    <property type="taxonomic scope" value="Bacteria"/>
</dbReference>
<dbReference type="InterPro" id="IPR008731">
    <property type="entry name" value="PTS_EIN"/>
</dbReference>
<comment type="cofactor">
    <cofactor evidence="2 17 20">
        <name>Mg(2+)</name>
        <dbReference type="ChEBI" id="CHEBI:18420"/>
    </cofactor>
</comment>
<evidence type="ECO:0000256" key="6">
    <source>
        <dbReference type="ARBA" id="ARBA00012232"/>
    </source>
</evidence>
<keyword evidence="9 17" id="KW-0963">Cytoplasm</keyword>
<dbReference type="NCBIfam" id="TIGR01417">
    <property type="entry name" value="PTS_I_fam"/>
    <property type="match status" value="1"/>
</dbReference>
<sequence>MAIYLRGAGSSPGVALGRAVRYLPDSHAWHAVDADIDAAMARFTAAQAMAATQMRTLAELLREEGRIEEARIFDTHALLVEDEILTQDVERRMRAGRISLEQALIAAIDSLRDAVDAIDDPYLRERSSDIDSVRRAILTALHGETRRIRDLPIGAILVANDLTPAEAVSLRDGRIAGFATAEGGPTSHTTILARAFGIPAVVGLGAATLAVPDGAPLVLDGYTGLLIVDPDAFEWSSYERRASALVTAPVRRQPSRDQPGRLASGEPVTIWANINHPLEARIALEQGAEGIGLFRTEFLFLGRSTPPDENEQYEAYRAVVEMMEGRPVIIRTLDIGGDKRVEYLDLPHEPNPSLGIRGLRLAMRRPDLFQTQIRAMLRAATHGDLRILLPMVAIPDEVTWAREQIHSAAESLARQGIPHRADVPVGVMIETPAAAITADLLAREAAFFSIGTNDLAQYALAADRTSADVSARYSQTSAAILRLIAQTVGSAIRARLPVCVCGESAGAPDVAPLLIGLGVSQLSMNPASISIVKERLSETMMTQAQAAAHAVLNIYI</sequence>
<evidence type="ECO:0000256" key="5">
    <source>
        <dbReference type="ARBA" id="ARBA00007837"/>
    </source>
</evidence>
<evidence type="ECO:0000256" key="15">
    <source>
        <dbReference type="ARBA" id="ARBA00022842"/>
    </source>
</evidence>
<feature type="active site" description="Proton donor" evidence="18">
    <location>
        <position position="501"/>
    </location>
</feature>